<dbReference type="InterPro" id="IPR014710">
    <property type="entry name" value="RmlC-like_jellyroll"/>
</dbReference>
<dbReference type="GO" id="GO:0003677">
    <property type="term" value="F:DNA binding"/>
    <property type="evidence" value="ECO:0007669"/>
    <property type="project" value="UniProtKB-KW"/>
</dbReference>
<dbReference type="InterPro" id="IPR018490">
    <property type="entry name" value="cNMP-bd_dom_sf"/>
</dbReference>
<dbReference type="SMART" id="SM00419">
    <property type="entry name" value="HTH_CRP"/>
    <property type="match status" value="1"/>
</dbReference>
<dbReference type="PROSITE" id="PS50042">
    <property type="entry name" value="CNMP_BINDING_3"/>
    <property type="match status" value="1"/>
</dbReference>
<dbReference type="PROSITE" id="PS51063">
    <property type="entry name" value="HTH_CRP_2"/>
    <property type="match status" value="1"/>
</dbReference>
<dbReference type="GO" id="GO:0003700">
    <property type="term" value="F:DNA-binding transcription factor activity"/>
    <property type="evidence" value="ECO:0007669"/>
    <property type="project" value="TreeGrafter"/>
</dbReference>
<dbReference type="InterPro" id="IPR000595">
    <property type="entry name" value="cNMP-bd_dom"/>
</dbReference>
<comment type="caution">
    <text evidence="6">The sequence shown here is derived from an EMBL/GenBank/DDBJ whole genome shotgun (WGS) entry which is preliminary data.</text>
</comment>
<keyword evidence="7" id="KW-1185">Reference proteome</keyword>
<evidence type="ECO:0000259" key="4">
    <source>
        <dbReference type="PROSITE" id="PS50042"/>
    </source>
</evidence>
<dbReference type="Pfam" id="PF13545">
    <property type="entry name" value="HTH_Crp_2"/>
    <property type="match status" value="1"/>
</dbReference>
<dbReference type="InterPro" id="IPR036390">
    <property type="entry name" value="WH_DNA-bd_sf"/>
</dbReference>
<feature type="domain" description="HTH crp-type" evidence="5">
    <location>
        <begin position="138"/>
        <end position="208"/>
    </location>
</feature>
<evidence type="ECO:0000256" key="3">
    <source>
        <dbReference type="ARBA" id="ARBA00023163"/>
    </source>
</evidence>
<keyword evidence="2" id="KW-0238">DNA-binding</keyword>
<dbReference type="GO" id="GO:0005829">
    <property type="term" value="C:cytosol"/>
    <property type="evidence" value="ECO:0007669"/>
    <property type="project" value="TreeGrafter"/>
</dbReference>
<reference evidence="6" key="1">
    <citation type="submission" date="2022-08" db="EMBL/GenBank/DDBJ databases">
        <authorList>
            <person name="Tistechok S."/>
            <person name="Samborskyy M."/>
            <person name="Roman I."/>
        </authorList>
    </citation>
    <scope>NUCLEOTIDE SEQUENCE</scope>
    <source>
        <strain evidence="6">DSM 103496</strain>
    </source>
</reference>
<dbReference type="SUPFAM" id="SSF46785">
    <property type="entry name" value="Winged helix' DNA-binding domain"/>
    <property type="match status" value="1"/>
</dbReference>
<dbReference type="PANTHER" id="PTHR24567:SF74">
    <property type="entry name" value="HTH-TYPE TRANSCRIPTIONAL REGULATOR ARCR"/>
    <property type="match status" value="1"/>
</dbReference>
<dbReference type="InterPro" id="IPR036388">
    <property type="entry name" value="WH-like_DNA-bd_sf"/>
</dbReference>
<evidence type="ECO:0000313" key="7">
    <source>
        <dbReference type="Proteomes" id="UP001141259"/>
    </source>
</evidence>
<name>A0A9X2VGB0_9PSEU</name>
<feature type="domain" description="Cyclic nucleotide-binding" evidence="4">
    <location>
        <begin position="5"/>
        <end position="108"/>
    </location>
</feature>
<dbReference type="InterPro" id="IPR050397">
    <property type="entry name" value="Env_Response_Regulators"/>
</dbReference>
<dbReference type="Gene3D" id="1.10.10.10">
    <property type="entry name" value="Winged helix-like DNA-binding domain superfamily/Winged helix DNA-binding domain"/>
    <property type="match status" value="1"/>
</dbReference>
<dbReference type="SMART" id="SM00100">
    <property type="entry name" value="cNMP"/>
    <property type="match status" value="1"/>
</dbReference>
<dbReference type="AlphaFoldDB" id="A0A9X2VGB0"/>
<gene>
    <name evidence="6" type="ORF">NZH93_04520</name>
</gene>
<dbReference type="CDD" id="cd00038">
    <property type="entry name" value="CAP_ED"/>
    <property type="match status" value="1"/>
</dbReference>
<dbReference type="Pfam" id="PF00027">
    <property type="entry name" value="cNMP_binding"/>
    <property type="match status" value="1"/>
</dbReference>
<dbReference type="RefSeq" id="WP_259621625.1">
    <property type="nucleotide sequence ID" value="NZ_JANYMP010000002.1"/>
</dbReference>
<keyword evidence="3" id="KW-0804">Transcription</keyword>
<organism evidence="6 7">
    <name type="scientific">Umezawaea endophytica</name>
    <dbReference type="NCBI Taxonomy" id="1654476"/>
    <lineage>
        <taxon>Bacteria</taxon>
        <taxon>Bacillati</taxon>
        <taxon>Actinomycetota</taxon>
        <taxon>Actinomycetes</taxon>
        <taxon>Pseudonocardiales</taxon>
        <taxon>Pseudonocardiaceae</taxon>
        <taxon>Umezawaea</taxon>
    </lineage>
</organism>
<evidence type="ECO:0000259" key="5">
    <source>
        <dbReference type="PROSITE" id="PS51063"/>
    </source>
</evidence>
<dbReference type="Gene3D" id="2.60.120.10">
    <property type="entry name" value="Jelly Rolls"/>
    <property type="match status" value="1"/>
</dbReference>
<dbReference type="InterPro" id="IPR012318">
    <property type="entry name" value="HTH_CRP"/>
</dbReference>
<protein>
    <submittedName>
        <fullName evidence="6">Crp/Fnr family transcriptional regulator</fullName>
    </submittedName>
</protein>
<dbReference type="SUPFAM" id="SSF51206">
    <property type="entry name" value="cAMP-binding domain-like"/>
    <property type="match status" value="1"/>
</dbReference>
<proteinExistence type="predicted"/>
<evidence type="ECO:0000256" key="1">
    <source>
        <dbReference type="ARBA" id="ARBA00023015"/>
    </source>
</evidence>
<dbReference type="EMBL" id="JANYMP010000002">
    <property type="protein sequence ID" value="MCS7476110.1"/>
    <property type="molecule type" value="Genomic_DNA"/>
</dbReference>
<keyword evidence="1" id="KW-0805">Transcription regulation</keyword>
<evidence type="ECO:0000313" key="6">
    <source>
        <dbReference type="EMBL" id="MCS7476110.1"/>
    </source>
</evidence>
<dbReference type="Proteomes" id="UP001141259">
    <property type="component" value="Unassembled WGS sequence"/>
</dbReference>
<accession>A0A9X2VGB0</accession>
<dbReference type="PANTHER" id="PTHR24567">
    <property type="entry name" value="CRP FAMILY TRANSCRIPTIONAL REGULATORY PROTEIN"/>
    <property type="match status" value="1"/>
</dbReference>
<sequence length="221" mass="23759">MTRGFRELLDEPLWQELLTLGVEHRYRPKSVLVRQGDPGGHLLALTRGRVSVLGNEEDGSGAMVALRGPGDLIGEMATRSGSTRTATVVALDECRASKLPAEAVHRLLDARDARGAMNDYLVAKLSETVPYQVRMVHFNAGQRCARLLLEVVALAGPEHRDPMRVPFSQEALAAALGLSRSTVTNQIAAWRKDGTLAAGPRLVVASLPLLARHAGVTSVTS</sequence>
<evidence type="ECO:0000256" key="2">
    <source>
        <dbReference type="ARBA" id="ARBA00023125"/>
    </source>
</evidence>